<dbReference type="Proteomes" id="UP000198403">
    <property type="component" value="Unassembled WGS sequence"/>
</dbReference>
<feature type="domain" description="Glycosyl transferase family 28 C-terminal" evidence="1">
    <location>
        <begin position="167"/>
        <end position="280"/>
    </location>
</feature>
<dbReference type="SUPFAM" id="SSF53756">
    <property type="entry name" value="UDP-Glycosyltransferase/glycogen phosphorylase"/>
    <property type="match status" value="1"/>
</dbReference>
<dbReference type="EMBL" id="FZNO01000024">
    <property type="protein sequence ID" value="SNR77568.1"/>
    <property type="molecule type" value="Genomic_DNA"/>
</dbReference>
<gene>
    <name evidence="2" type="ORF">SAMN06272737_12459</name>
</gene>
<evidence type="ECO:0000313" key="3">
    <source>
        <dbReference type="Proteomes" id="UP000198403"/>
    </source>
</evidence>
<dbReference type="RefSeq" id="WP_089338135.1">
    <property type="nucleotide sequence ID" value="NZ_FZNO01000024.1"/>
</dbReference>
<evidence type="ECO:0000259" key="1">
    <source>
        <dbReference type="Pfam" id="PF04101"/>
    </source>
</evidence>
<reference evidence="2 3" key="1">
    <citation type="submission" date="2017-06" db="EMBL/GenBank/DDBJ databases">
        <authorList>
            <person name="Kim H.J."/>
            <person name="Triplett B.A."/>
        </authorList>
    </citation>
    <scope>NUCLEOTIDE SEQUENCE [LARGE SCALE GENOMIC DNA]</scope>
    <source>
        <strain evidence="2 3">DSM 44272</strain>
    </source>
</reference>
<dbReference type="PANTHER" id="PTHR21015:SF22">
    <property type="entry name" value="GLYCOSYLTRANSFERASE"/>
    <property type="match status" value="1"/>
</dbReference>
<dbReference type="Gene3D" id="3.40.50.2000">
    <property type="entry name" value="Glycogen Phosphorylase B"/>
    <property type="match status" value="2"/>
</dbReference>
<dbReference type="PANTHER" id="PTHR21015">
    <property type="entry name" value="UDP-N-ACETYLGLUCOSAMINE--N-ACETYLMURAMYL-(PENTAPEPTIDE) PYROPHOSPHORYL-UNDECAPRENOL N-ACETYLGLUCOSAMINE TRANSFERASE 1"/>
    <property type="match status" value="1"/>
</dbReference>
<name>A0A238Z3K3_9ACTN</name>
<dbReference type="InterPro" id="IPR007235">
    <property type="entry name" value="Glyco_trans_28_C"/>
</dbReference>
<dbReference type="GO" id="GO:0016758">
    <property type="term" value="F:hexosyltransferase activity"/>
    <property type="evidence" value="ECO:0007669"/>
    <property type="project" value="InterPro"/>
</dbReference>
<keyword evidence="2" id="KW-0808">Transferase</keyword>
<dbReference type="OrthoDB" id="555447at2"/>
<accession>A0A238Z3K3</accession>
<evidence type="ECO:0000313" key="2">
    <source>
        <dbReference type="EMBL" id="SNR77568.1"/>
    </source>
</evidence>
<dbReference type="Pfam" id="PF04101">
    <property type="entry name" value="Glyco_tran_28_C"/>
    <property type="match status" value="1"/>
</dbReference>
<dbReference type="AlphaFoldDB" id="A0A238Z3K3"/>
<protein>
    <submittedName>
        <fullName evidence="2">UDP-N-acetylglucosamine:LPS N-acetylglucosamine transferase</fullName>
    </submittedName>
</protein>
<sequence>MTTLLVASTGGHLNELVALAPRIVPRDDDILWVTQNTLQSSSLLGDQRTLFVPDLGSRDLPGTAVMALRAWRILRKYRPERVLSTGSGIAVAFLPTARTLGIPCHYIESGTRVTGPSVTGRILRRIPGVHRYTQHAQWASPHWSYAGSILDGFQHVAMDTPPRVRRVVVTLGSWRQPFRRLIEQLIPLLPDGVEVQWQTGHTDVSGLVDRPTPWLSAADLRSAVRRADLVVTHAGMGAVLDALEAGRCPVVVPREREHGEQIDNHQVELAAELGRRGLAVVREPDALTTTALLEAASRRIIRTRNPRPFVLAEP</sequence>
<keyword evidence="3" id="KW-1185">Reference proteome</keyword>
<proteinExistence type="predicted"/>
<organism evidence="2 3">
    <name type="scientific">Blastococcus mobilis</name>
    <dbReference type="NCBI Taxonomy" id="1938746"/>
    <lineage>
        <taxon>Bacteria</taxon>
        <taxon>Bacillati</taxon>
        <taxon>Actinomycetota</taxon>
        <taxon>Actinomycetes</taxon>
        <taxon>Geodermatophilales</taxon>
        <taxon>Geodermatophilaceae</taxon>
        <taxon>Blastococcus</taxon>
    </lineage>
</organism>